<dbReference type="GO" id="GO:0031683">
    <property type="term" value="F:G-protein beta/gamma-subunit complex binding"/>
    <property type="evidence" value="ECO:0007669"/>
    <property type="project" value="InterPro"/>
</dbReference>
<feature type="binding site" evidence="5">
    <location>
        <begin position="69"/>
        <end position="73"/>
    </location>
    <ligand>
        <name>GTP</name>
        <dbReference type="ChEBI" id="CHEBI:37565"/>
    </ligand>
</feature>
<evidence type="ECO:0000256" key="1">
    <source>
        <dbReference type="ARBA" id="ARBA00022723"/>
    </source>
</evidence>
<feature type="binding site" evidence="5">
    <location>
        <begin position="44"/>
        <end position="50"/>
    </location>
    <ligand>
        <name>GTP</name>
        <dbReference type="ChEBI" id="CHEBI:37565"/>
    </ligand>
</feature>
<dbReference type="Gene3D" id="1.10.400.10">
    <property type="entry name" value="GI Alpha 1, domain 2-like"/>
    <property type="match status" value="1"/>
</dbReference>
<dbReference type="GO" id="GO:0003924">
    <property type="term" value="F:GTPase activity"/>
    <property type="evidence" value="ECO:0007669"/>
    <property type="project" value="InterPro"/>
</dbReference>
<dbReference type="GO" id="GO:0001664">
    <property type="term" value="F:G protein-coupled receptor binding"/>
    <property type="evidence" value="ECO:0007669"/>
    <property type="project" value="TreeGrafter"/>
</dbReference>
<gene>
    <name evidence="7" type="ORF">PMAYCL1PPCAC_15659</name>
</gene>
<evidence type="ECO:0008006" key="9">
    <source>
        <dbReference type="Google" id="ProtNLM"/>
    </source>
</evidence>
<dbReference type="PANTHER" id="PTHR10218">
    <property type="entry name" value="GTP-BINDING PROTEIN ALPHA SUBUNIT"/>
    <property type="match status" value="1"/>
</dbReference>
<dbReference type="PANTHER" id="PTHR10218:SF302">
    <property type="entry name" value="GUANINE NUCLEOTIDE-BINDING PROTEIN ALPHA-5 SUBUNIT"/>
    <property type="match status" value="1"/>
</dbReference>
<proteinExistence type="predicted"/>
<dbReference type="PRINTS" id="PR00318">
    <property type="entry name" value="GPROTEINA"/>
</dbReference>
<dbReference type="SUPFAM" id="SSF47895">
    <property type="entry name" value="Transducin (alpha subunit), insertion domain"/>
    <property type="match status" value="1"/>
</dbReference>
<dbReference type="GO" id="GO:0007188">
    <property type="term" value="P:adenylate cyclase-modulating G protein-coupled receptor signaling pathway"/>
    <property type="evidence" value="ECO:0007669"/>
    <property type="project" value="TreeGrafter"/>
</dbReference>
<evidence type="ECO:0000313" key="8">
    <source>
        <dbReference type="Proteomes" id="UP001328107"/>
    </source>
</evidence>
<dbReference type="Gene3D" id="3.40.50.300">
    <property type="entry name" value="P-loop containing nucleotide triphosphate hydrolases"/>
    <property type="match status" value="1"/>
</dbReference>
<keyword evidence="2 5" id="KW-0547">Nucleotide-binding</keyword>
<keyword evidence="3 5" id="KW-0342">GTP-binding</keyword>
<evidence type="ECO:0000256" key="6">
    <source>
        <dbReference type="PIRSR" id="PIRSR601019-2"/>
    </source>
</evidence>
<evidence type="ECO:0000313" key="7">
    <source>
        <dbReference type="EMBL" id="GMR45464.1"/>
    </source>
</evidence>
<evidence type="ECO:0000256" key="5">
    <source>
        <dbReference type="PIRSR" id="PIRSR601019-1"/>
    </source>
</evidence>
<keyword evidence="1 6" id="KW-0479">Metal-binding</keyword>
<feature type="binding site" evidence="6">
    <location>
        <position position="50"/>
    </location>
    <ligand>
        <name>Mg(2+)</name>
        <dbReference type="ChEBI" id="CHEBI:18420"/>
    </ligand>
</feature>
<dbReference type="InterPro" id="IPR011025">
    <property type="entry name" value="GproteinA_insert"/>
</dbReference>
<dbReference type="AlphaFoldDB" id="A0AAN5HYG1"/>
<accession>A0AAN5HYG1</accession>
<keyword evidence="6" id="KW-0460">Magnesium</keyword>
<dbReference type="Pfam" id="PF00503">
    <property type="entry name" value="G-alpha"/>
    <property type="match status" value="1"/>
</dbReference>
<protein>
    <recommendedName>
        <fullName evidence="9">ADP ribosylation factor</fullName>
    </recommendedName>
</protein>
<feature type="non-terminal residue" evidence="7">
    <location>
        <position position="1"/>
    </location>
</feature>
<dbReference type="SMART" id="SM00275">
    <property type="entry name" value="G_alpha"/>
    <property type="match status" value="1"/>
</dbReference>
<dbReference type="GO" id="GO:0005834">
    <property type="term" value="C:heterotrimeric G-protein complex"/>
    <property type="evidence" value="ECO:0007669"/>
    <property type="project" value="TreeGrafter"/>
</dbReference>
<evidence type="ECO:0000256" key="3">
    <source>
        <dbReference type="ARBA" id="ARBA00023134"/>
    </source>
</evidence>
<evidence type="ECO:0000256" key="4">
    <source>
        <dbReference type="ARBA" id="ARBA00023224"/>
    </source>
</evidence>
<dbReference type="InterPro" id="IPR027417">
    <property type="entry name" value="P-loop_NTPase"/>
</dbReference>
<sequence length="133" mass="15330">FQCIRTIMQFYSNFSSLPDNAHYYIPNLGSLLSPGYIPTPEDILHLRIPTTSIHEINFSFDKHNIRLIDVGGQRTYRKKWIHCFEGVAAVLFVASMASYDQVLDEDDVVINPVLHEDLFLPEGAKPTIHWRIQ</sequence>
<keyword evidence="4" id="KW-0807">Transducer</keyword>
<dbReference type="SUPFAM" id="SSF52540">
    <property type="entry name" value="P-loop containing nucleoside triphosphate hydrolases"/>
    <property type="match status" value="1"/>
</dbReference>
<dbReference type="FunFam" id="3.40.50.300:FF:000720">
    <property type="entry name" value="Guanine nucleotide-binding protein G(k) subunit alpha"/>
    <property type="match status" value="1"/>
</dbReference>
<comment type="caution">
    <text evidence="7">The sequence shown here is derived from an EMBL/GenBank/DDBJ whole genome shotgun (WGS) entry which is preliminary data.</text>
</comment>
<dbReference type="EMBL" id="BTRK01000004">
    <property type="protein sequence ID" value="GMR45464.1"/>
    <property type="molecule type" value="Genomic_DNA"/>
</dbReference>
<dbReference type="Proteomes" id="UP001328107">
    <property type="component" value="Unassembled WGS sequence"/>
</dbReference>
<dbReference type="InterPro" id="IPR001019">
    <property type="entry name" value="Gprotein_alpha_su"/>
</dbReference>
<organism evidence="7 8">
    <name type="scientific">Pristionchus mayeri</name>
    <dbReference type="NCBI Taxonomy" id="1317129"/>
    <lineage>
        <taxon>Eukaryota</taxon>
        <taxon>Metazoa</taxon>
        <taxon>Ecdysozoa</taxon>
        <taxon>Nematoda</taxon>
        <taxon>Chromadorea</taxon>
        <taxon>Rhabditida</taxon>
        <taxon>Rhabditina</taxon>
        <taxon>Diplogasteromorpha</taxon>
        <taxon>Diplogasteroidea</taxon>
        <taxon>Neodiplogasteridae</taxon>
        <taxon>Pristionchus</taxon>
    </lineage>
</organism>
<dbReference type="GO" id="GO:0005737">
    <property type="term" value="C:cytoplasm"/>
    <property type="evidence" value="ECO:0007669"/>
    <property type="project" value="TreeGrafter"/>
</dbReference>
<dbReference type="GO" id="GO:0046872">
    <property type="term" value="F:metal ion binding"/>
    <property type="evidence" value="ECO:0007669"/>
    <property type="project" value="UniProtKB-KW"/>
</dbReference>
<dbReference type="PROSITE" id="PS51882">
    <property type="entry name" value="G_ALPHA"/>
    <property type="match status" value="1"/>
</dbReference>
<name>A0AAN5HYG1_9BILA</name>
<keyword evidence="8" id="KW-1185">Reference proteome</keyword>
<dbReference type="GO" id="GO:0005525">
    <property type="term" value="F:GTP binding"/>
    <property type="evidence" value="ECO:0007669"/>
    <property type="project" value="UniProtKB-KW"/>
</dbReference>
<evidence type="ECO:0000256" key="2">
    <source>
        <dbReference type="ARBA" id="ARBA00022741"/>
    </source>
</evidence>
<reference evidence="8" key="1">
    <citation type="submission" date="2022-10" db="EMBL/GenBank/DDBJ databases">
        <title>Genome assembly of Pristionchus species.</title>
        <authorList>
            <person name="Yoshida K."/>
            <person name="Sommer R.J."/>
        </authorList>
    </citation>
    <scope>NUCLEOTIDE SEQUENCE [LARGE SCALE GENOMIC DNA]</scope>
    <source>
        <strain evidence="8">RS5460</strain>
    </source>
</reference>